<name>A0ABY4C4J9_9BACT</name>
<proteinExistence type="predicted"/>
<protein>
    <submittedName>
        <fullName evidence="1">Uncharacterized protein</fullName>
    </submittedName>
</protein>
<accession>A0ABY4C4J9</accession>
<dbReference type="RefSeq" id="WP_243535136.1">
    <property type="nucleotide sequence ID" value="NZ_CP093442.1"/>
</dbReference>
<keyword evidence="2" id="KW-1185">Reference proteome</keyword>
<dbReference type="EMBL" id="CP093442">
    <property type="protein sequence ID" value="UOE99819.1"/>
    <property type="molecule type" value="Genomic_DNA"/>
</dbReference>
<evidence type="ECO:0000313" key="1">
    <source>
        <dbReference type="EMBL" id="UOE99819.1"/>
    </source>
</evidence>
<sequence>MIFILVFIGYLNLSMAADKIDMSAPPFWMSSYDEFKDLRADQKEFYLEKLQVSLKSIPGLEKTSKSKLEEAAEWYQTWNSIRRKLYQACQDKELVKECEQIADIRIQALDMYGNQKLENRHAQGLDLDVKAEETAPTKKKK</sequence>
<evidence type="ECO:0000313" key="2">
    <source>
        <dbReference type="Proteomes" id="UP000830116"/>
    </source>
</evidence>
<dbReference type="Proteomes" id="UP000830116">
    <property type="component" value="Chromosome"/>
</dbReference>
<gene>
    <name evidence="1" type="ORF">MNR06_08935</name>
</gene>
<organism evidence="1 2">
    <name type="scientific">Bdellovibrio reynosensis</name>
    <dbReference type="NCBI Taxonomy" id="2835041"/>
    <lineage>
        <taxon>Bacteria</taxon>
        <taxon>Pseudomonadati</taxon>
        <taxon>Bdellovibrionota</taxon>
        <taxon>Bdellovibrionia</taxon>
        <taxon>Bdellovibrionales</taxon>
        <taxon>Pseudobdellovibrionaceae</taxon>
        <taxon>Bdellovibrio</taxon>
    </lineage>
</organism>
<reference evidence="1" key="1">
    <citation type="submission" date="2022-03" db="EMBL/GenBank/DDBJ databases">
        <title>Genome Identification and Characterization of new species Bdellovibrio reynosense LBG001 sp. nov. from a Mexico soil sample.</title>
        <authorList>
            <person name="Camilli A."/>
            <person name="Ajao Y."/>
            <person name="Guo X."/>
        </authorList>
    </citation>
    <scope>NUCLEOTIDE SEQUENCE</scope>
    <source>
        <strain evidence="1">LBG001</strain>
    </source>
</reference>